<dbReference type="EMBL" id="PETL01000279">
    <property type="protein sequence ID" value="PIV63741.1"/>
    <property type="molecule type" value="Genomic_DNA"/>
</dbReference>
<dbReference type="AlphaFoldDB" id="A0A2M7E7S8"/>
<accession>A0A2M7E7S8</accession>
<dbReference type="Proteomes" id="UP000228886">
    <property type="component" value="Unassembled WGS sequence"/>
</dbReference>
<organism evidence="1 2">
    <name type="scientific">bacterium (Candidatus Ratteibacteria) CG01_land_8_20_14_3_00_40_19</name>
    <dbReference type="NCBI Taxonomy" id="2014290"/>
    <lineage>
        <taxon>Bacteria</taxon>
        <taxon>Candidatus Ratteibacteria</taxon>
    </lineage>
</organism>
<protein>
    <submittedName>
        <fullName evidence="1">Uncharacterized protein</fullName>
    </submittedName>
</protein>
<name>A0A2M7E7S8_9BACT</name>
<comment type="caution">
    <text evidence="1">The sequence shown here is derived from an EMBL/GenBank/DDBJ whole genome shotgun (WGS) entry which is preliminary data.</text>
</comment>
<gene>
    <name evidence="1" type="ORF">COS11_05835</name>
</gene>
<evidence type="ECO:0000313" key="1">
    <source>
        <dbReference type="EMBL" id="PIV63741.1"/>
    </source>
</evidence>
<proteinExistence type="predicted"/>
<evidence type="ECO:0000313" key="2">
    <source>
        <dbReference type="Proteomes" id="UP000228886"/>
    </source>
</evidence>
<reference evidence="2" key="1">
    <citation type="submission" date="2017-09" db="EMBL/GenBank/DDBJ databases">
        <title>Depth-based differentiation of microbial function through sediment-hosted aquifers and enrichment of novel symbionts in the deep terrestrial subsurface.</title>
        <authorList>
            <person name="Probst A.J."/>
            <person name="Ladd B."/>
            <person name="Jarett J.K."/>
            <person name="Geller-Mcgrath D.E."/>
            <person name="Sieber C.M.K."/>
            <person name="Emerson J.B."/>
            <person name="Anantharaman K."/>
            <person name="Thomas B.C."/>
            <person name="Malmstrom R."/>
            <person name="Stieglmeier M."/>
            <person name="Klingl A."/>
            <person name="Woyke T."/>
            <person name="Ryan C.M."/>
            <person name="Banfield J.F."/>
        </authorList>
    </citation>
    <scope>NUCLEOTIDE SEQUENCE [LARGE SCALE GENOMIC DNA]</scope>
</reference>
<sequence>MRAGFHTHCGGGFLLLPYLKEMAIEEKVPFLGVKKNGGISPLNLSLSIVFGSIFKIKRIFRI</sequence>